<organism evidence="8 9">
    <name type="scientific">[Eubacterium] siraeum</name>
    <dbReference type="NCBI Taxonomy" id="39492"/>
    <lineage>
        <taxon>Bacteria</taxon>
        <taxon>Bacillati</taxon>
        <taxon>Bacillota</taxon>
        <taxon>Clostridia</taxon>
        <taxon>Eubacteriales</taxon>
        <taxon>Oscillospiraceae</taxon>
        <taxon>Oscillospiraceae incertae sedis</taxon>
    </lineage>
</organism>
<dbReference type="FunFam" id="3.40.1010.10:FF:000007">
    <property type="entry name" value="Ribosomal RNA small subunit methyltransferase I"/>
    <property type="match status" value="1"/>
</dbReference>
<dbReference type="SUPFAM" id="SSF53790">
    <property type="entry name" value="Tetrapyrrole methylase"/>
    <property type="match status" value="1"/>
</dbReference>
<dbReference type="Proteomes" id="UP000095662">
    <property type="component" value="Unassembled WGS sequence"/>
</dbReference>
<keyword evidence="5 6" id="KW-0949">S-adenosyl-L-methionine</keyword>
<dbReference type="FunFam" id="3.30.950.10:FF:000002">
    <property type="entry name" value="Ribosomal RNA small subunit methyltransferase I"/>
    <property type="match status" value="1"/>
</dbReference>
<sequence>MAGKLYIVGTPIGNLSDLSPRAVETLGKVDFIAAEDTRVTQKLLTHFSISKPMVSYHKFSGNKRGEDITARLLDGETCAIVTDAGMPCISDPGEELVRECHEHGVEIESVPGPSAAITALCMSGLDTSRFSFEGFLSVTKKQRDEHLDEIKDFSRTLIFYEAPHKLKNTLDDLYRVLGNRQIALCRELTKIHEEVIKGTISEMIERYKELTPRGEYVLVVEGKPKVKENEDITLADAALMAKELVDGGIKPSDACRQVAGKTPFSKSEIYKEYLNM</sequence>
<evidence type="ECO:0000256" key="1">
    <source>
        <dbReference type="ARBA" id="ARBA00022490"/>
    </source>
</evidence>
<proteinExistence type="inferred from homology"/>
<accession>A0A174ZG82</accession>
<comment type="similarity">
    <text evidence="6">Belongs to the methyltransferase superfamily. RsmI family.</text>
</comment>
<evidence type="ECO:0000256" key="4">
    <source>
        <dbReference type="ARBA" id="ARBA00022679"/>
    </source>
</evidence>
<comment type="function">
    <text evidence="6">Catalyzes the 2'-O-methylation of the ribose of cytidine 1402 (C1402) in 16S rRNA.</text>
</comment>
<dbReference type="CDD" id="cd11648">
    <property type="entry name" value="RsmI"/>
    <property type="match status" value="1"/>
</dbReference>
<dbReference type="STRING" id="39492.ERS852540_01256"/>
<dbReference type="NCBIfam" id="TIGR00096">
    <property type="entry name" value="16S rRNA (cytidine(1402)-2'-O)-methyltransferase"/>
    <property type="match status" value="1"/>
</dbReference>
<gene>
    <name evidence="6 8" type="primary">rsmI</name>
    <name evidence="8" type="ORF">ERS852540_01256</name>
</gene>
<evidence type="ECO:0000256" key="2">
    <source>
        <dbReference type="ARBA" id="ARBA00022552"/>
    </source>
</evidence>
<keyword evidence="3 6" id="KW-0489">Methyltransferase</keyword>
<evidence type="ECO:0000256" key="3">
    <source>
        <dbReference type="ARBA" id="ARBA00022603"/>
    </source>
</evidence>
<reference evidence="8 9" key="1">
    <citation type="submission" date="2015-09" db="EMBL/GenBank/DDBJ databases">
        <authorList>
            <consortium name="Pathogen Informatics"/>
        </authorList>
    </citation>
    <scope>NUCLEOTIDE SEQUENCE [LARGE SCALE GENOMIC DNA]</scope>
    <source>
        <strain evidence="8 9">2789STDY5834928</strain>
    </source>
</reference>
<evidence type="ECO:0000313" key="8">
    <source>
        <dbReference type="EMBL" id="CUQ86224.1"/>
    </source>
</evidence>
<evidence type="ECO:0000256" key="6">
    <source>
        <dbReference type="HAMAP-Rule" id="MF_01877"/>
    </source>
</evidence>
<dbReference type="InterPro" id="IPR014776">
    <property type="entry name" value="4pyrrole_Mease_sub2"/>
</dbReference>
<keyword evidence="2 6" id="KW-0698">rRNA processing</keyword>
<dbReference type="PANTHER" id="PTHR46111">
    <property type="entry name" value="RIBOSOMAL RNA SMALL SUBUNIT METHYLTRANSFERASE I"/>
    <property type="match status" value="1"/>
</dbReference>
<protein>
    <recommendedName>
        <fullName evidence="6">Ribosomal RNA small subunit methyltransferase I</fullName>
        <ecNumber evidence="6">2.1.1.198</ecNumber>
    </recommendedName>
    <alternativeName>
        <fullName evidence="6">16S rRNA 2'-O-ribose C1402 methyltransferase</fullName>
    </alternativeName>
    <alternativeName>
        <fullName evidence="6">rRNA (cytidine-2'-O-)-methyltransferase RsmI</fullName>
    </alternativeName>
</protein>
<dbReference type="PIRSF" id="PIRSF005917">
    <property type="entry name" value="MTase_YraL"/>
    <property type="match status" value="1"/>
</dbReference>
<name>A0A174ZG82_9FIRM</name>
<dbReference type="Pfam" id="PF00590">
    <property type="entry name" value="TP_methylase"/>
    <property type="match status" value="1"/>
</dbReference>
<dbReference type="Gene3D" id="3.30.950.10">
    <property type="entry name" value="Methyltransferase, Cobalt-precorrin-4 Transmethylase, Domain 2"/>
    <property type="match status" value="1"/>
</dbReference>
<dbReference type="GO" id="GO:0070677">
    <property type="term" value="F:rRNA (cytosine-2'-O-)-methyltransferase activity"/>
    <property type="evidence" value="ECO:0007669"/>
    <property type="project" value="UniProtKB-UniRule"/>
</dbReference>
<comment type="subcellular location">
    <subcellularLocation>
        <location evidence="6">Cytoplasm</location>
    </subcellularLocation>
</comment>
<dbReference type="PANTHER" id="PTHR46111:SF1">
    <property type="entry name" value="RIBOSOMAL RNA SMALL SUBUNIT METHYLTRANSFERASE I"/>
    <property type="match status" value="1"/>
</dbReference>
<dbReference type="EC" id="2.1.1.198" evidence="6"/>
<evidence type="ECO:0000313" key="9">
    <source>
        <dbReference type="Proteomes" id="UP000095662"/>
    </source>
</evidence>
<dbReference type="InterPro" id="IPR008189">
    <property type="entry name" value="rRNA_ssu_MeTfrase_I"/>
</dbReference>
<evidence type="ECO:0000259" key="7">
    <source>
        <dbReference type="Pfam" id="PF00590"/>
    </source>
</evidence>
<comment type="catalytic activity">
    <reaction evidence="6">
        <text>cytidine(1402) in 16S rRNA + S-adenosyl-L-methionine = 2'-O-methylcytidine(1402) in 16S rRNA + S-adenosyl-L-homocysteine + H(+)</text>
        <dbReference type="Rhea" id="RHEA:42924"/>
        <dbReference type="Rhea" id="RHEA-COMP:10285"/>
        <dbReference type="Rhea" id="RHEA-COMP:10286"/>
        <dbReference type="ChEBI" id="CHEBI:15378"/>
        <dbReference type="ChEBI" id="CHEBI:57856"/>
        <dbReference type="ChEBI" id="CHEBI:59789"/>
        <dbReference type="ChEBI" id="CHEBI:74495"/>
        <dbReference type="ChEBI" id="CHEBI:82748"/>
        <dbReference type="EC" id="2.1.1.198"/>
    </reaction>
</comment>
<dbReference type="InterPro" id="IPR035996">
    <property type="entry name" value="4pyrrol_Methylase_sf"/>
</dbReference>
<dbReference type="OrthoDB" id="9809084at2"/>
<dbReference type="GO" id="GO:0005737">
    <property type="term" value="C:cytoplasm"/>
    <property type="evidence" value="ECO:0007669"/>
    <property type="project" value="UniProtKB-SubCell"/>
</dbReference>
<dbReference type="InterPro" id="IPR000878">
    <property type="entry name" value="4pyrrol_Mease"/>
</dbReference>
<dbReference type="InterPro" id="IPR014777">
    <property type="entry name" value="4pyrrole_Mease_sub1"/>
</dbReference>
<keyword evidence="4 6" id="KW-0808">Transferase</keyword>
<dbReference type="Gene3D" id="3.40.1010.10">
    <property type="entry name" value="Cobalt-precorrin-4 Transmethylase, Domain 1"/>
    <property type="match status" value="1"/>
</dbReference>
<evidence type="ECO:0000256" key="5">
    <source>
        <dbReference type="ARBA" id="ARBA00022691"/>
    </source>
</evidence>
<keyword evidence="1 6" id="KW-0963">Cytoplasm</keyword>
<dbReference type="EMBL" id="CZBY01000008">
    <property type="protein sequence ID" value="CUQ86224.1"/>
    <property type="molecule type" value="Genomic_DNA"/>
</dbReference>
<dbReference type="HAMAP" id="MF_01877">
    <property type="entry name" value="16SrRNA_methyltr_I"/>
    <property type="match status" value="1"/>
</dbReference>
<dbReference type="AlphaFoldDB" id="A0A174ZG82"/>
<feature type="domain" description="Tetrapyrrole methylase" evidence="7">
    <location>
        <begin position="4"/>
        <end position="203"/>
    </location>
</feature>